<accession>A0A5B1BPW6</accession>
<sequence length="74" mass="7845">MAEIWGEIRAPDALVFDRSLNELAAAVCPADPRTEAQRRADALSALAARAPAMPCACGAPGSSTELARIRRNRP</sequence>
<dbReference type="RefSeq" id="WP_149654696.1">
    <property type="nucleotide sequence ID" value="NZ_VTZN01000089.1"/>
</dbReference>
<proteinExistence type="predicted"/>
<evidence type="ECO:0000313" key="2">
    <source>
        <dbReference type="EMBL" id="KAA1249480.1"/>
    </source>
</evidence>
<keyword evidence="3" id="KW-1185">Reference proteome</keyword>
<evidence type="ECO:0000313" key="3">
    <source>
        <dbReference type="Proteomes" id="UP000324701"/>
    </source>
</evidence>
<reference evidence="2 3" key="1">
    <citation type="submission" date="2019-09" db="EMBL/GenBank/DDBJ databases">
        <title>Report of infection by Mycobacterium simiae a patient suffering from pulmonary tuberculosis.</title>
        <authorList>
            <person name="Mohanty P.S."/>
            <person name="Bansal A.K."/>
            <person name="Singh H."/>
            <person name="Sharma S."/>
            <person name="Patil S.A."/>
            <person name="Upadhaya P."/>
            <person name="Singh P.K."/>
            <person name="Kumar D."/>
            <person name="Kumar S."/>
            <person name="Singh R.K."/>
            <person name="Chaudhary B."/>
        </authorList>
    </citation>
    <scope>NUCLEOTIDE SEQUENCE [LARGE SCALE GENOMIC DNA]</scope>
    <source>
        <strain evidence="2 3">JAL-560-SIM</strain>
    </source>
</reference>
<dbReference type="AlphaFoldDB" id="A0A5B1BPW6"/>
<organism evidence="2 3">
    <name type="scientific">Mycobacterium simiae</name>
    <name type="common">Mycobacterium habana</name>
    <dbReference type="NCBI Taxonomy" id="1784"/>
    <lineage>
        <taxon>Bacteria</taxon>
        <taxon>Bacillati</taxon>
        <taxon>Actinomycetota</taxon>
        <taxon>Actinomycetes</taxon>
        <taxon>Mycobacteriales</taxon>
        <taxon>Mycobacteriaceae</taxon>
        <taxon>Mycobacterium</taxon>
        <taxon>Mycobacterium simiae complex</taxon>
    </lineage>
</organism>
<gene>
    <name evidence="2" type="ORF">F0Q45_14975</name>
</gene>
<comment type="caution">
    <text evidence="2">The sequence shown here is derived from an EMBL/GenBank/DDBJ whole genome shotgun (WGS) entry which is preliminary data.</text>
</comment>
<name>A0A5B1BPW6_MYCSI</name>
<dbReference type="Proteomes" id="UP000324701">
    <property type="component" value="Unassembled WGS sequence"/>
</dbReference>
<dbReference type="InterPro" id="IPR003870">
    <property type="entry name" value="DUF222"/>
</dbReference>
<dbReference type="Pfam" id="PF02720">
    <property type="entry name" value="DUF222"/>
    <property type="match status" value="1"/>
</dbReference>
<feature type="domain" description="DUF222" evidence="1">
    <location>
        <begin position="1"/>
        <end position="63"/>
    </location>
</feature>
<protein>
    <submittedName>
        <fullName evidence="2">DUF222 domain-containing protein</fullName>
    </submittedName>
</protein>
<evidence type="ECO:0000259" key="1">
    <source>
        <dbReference type="Pfam" id="PF02720"/>
    </source>
</evidence>
<dbReference type="EMBL" id="VTZN01000089">
    <property type="protein sequence ID" value="KAA1249480.1"/>
    <property type="molecule type" value="Genomic_DNA"/>
</dbReference>